<evidence type="ECO:0000313" key="2">
    <source>
        <dbReference type="Proteomes" id="UP000626697"/>
    </source>
</evidence>
<comment type="caution">
    <text evidence="1">The sequence shown here is derived from an EMBL/GenBank/DDBJ whole genome shotgun (WGS) entry which is preliminary data.</text>
</comment>
<sequence>MDEVEREKRIEIVDVQGSKIMKIGEMKTTHQLLIKHPEITAFYSTSALDGIGISQVDSPVMVILPYLSGSQIVQ</sequence>
<evidence type="ECO:0000313" key="1">
    <source>
        <dbReference type="EMBL" id="MBA9026201.1"/>
    </source>
</evidence>
<accession>A0ABR6CMQ6</accession>
<name>A0ABR6CMQ6_9BACI</name>
<protein>
    <submittedName>
        <fullName evidence="1">Ribose transport system substrate-binding protein</fullName>
    </submittedName>
</protein>
<gene>
    <name evidence="1" type="ORF">HNP81_001486</name>
</gene>
<reference evidence="1 2" key="1">
    <citation type="submission" date="2020-08" db="EMBL/GenBank/DDBJ databases">
        <title>Genomic Encyclopedia of Type Strains, Phase IV (KMG-IV): sequencing the most valuable type-strain genomes for metagenomic binning, comparative biology and taxonomic classification.</title>
        <authorList>
            <person name="Goeker M."/>
        </authorList>
    </citation>
    <scope>NUCLEOTIDE SEQUENCE [LARGE SCALE GENOMIC DNA]</scope>
    <source>
        <strain evidence="1 2">DSM 105481</strain>
    </source>
</reference>
<keyword evidence="2" id="KW-1185">Reference proteome</keyword>
<dbReference type="Proteomes" id="UP000626697">
    <property type="component" value="Unassembled WGS sequence"/>
</dbReference>
<proteinExistence type="predicted"/>
<organism evidence="1 2">
    <name type="scientific">Peribacillus huizhouensis</name>
    <dbReference type="NCBI Taxonomy" id="1501239"/>
    <lineage>
        <taxon>Bacteria</taxon>
        <taxon>Bacillati</taxon>
        <taxon>Bacillota</taxon>
        <taxon>Bacilli</taxon>
        <taxon>Bacillales</taxon>
        <taxon>Bacillaceae</taxon>
        <taxon>Peribacillus</taxon>
    </lineage>
</organism>
<dbReference type="EMBL" id="JACJHX010000003">
    <property type="protein sequence ID" value="MBA9026201.1"/>
    <property type="molecule type" value="Genomic_DNA"/>
</dbReference>